<evidence type="ECO:0000313" key="8">
    <source>
        <dbReference type="Proteomes" id="UP000182771"/>
    </source>
</evidence>
<dbReference type="CDD" id="cd16964">
    <property type="entry name" value="YqgF"/>
    <property type="match status" value="1"/>
</dbReference>
<comment type="subcellular location">
    <subcellularLocation>
        <location evidence="5">Cytoplasm</location>
    </subcellularLocation>
</comment>
<dbReference type="SUPFAM" id="SSF53098">
    <property type="entry name" value="Ribonuclease H-like"/>
    <property type="match status" value="1"/>
</dbReference>
<gene>
    <name evidence="7" type="ORF">SAMN05444420_102222</name>
</gene>
<keyword evidence="4 5" id="KW-0378">Hydrolase</keyword>
<comment type="function">
    <text evidence="5">Could be a nuclease involved in processing of the 5'-end of pre-16S rRNA.</text>
</comment>
<name>A0A1H2TJL7_9FLAO</name>
<sequence>MRILAIDYGTKRCGIAVTDELKLIASALATVETTELLDFLQKYCQAEQVERIIVGLPKQVSGELSESEMAIATFIEKLQEKLPEIPVSRYDERFTSKIASHILVESGTKKKKRQDKALLDRISATLILQDYLSSLS</sequence>
<dbReference type="GO" id="GO:0005829">
    <property type="term" value="C:cytosol"/>
    <property type="evidence" value="ECO:0007669"/>
    <property type="project" value="TreeGrafter"/>
</dbReference>
<dbReference type="Pfam" id="PF03652">
    <property type="entry name" value="RuvX"/>
    <property type="match status" value="1"/>
</dbReference>
<dbReference type="InterPro" id="IPR006641">
    <property type="entry name" value="YqgF/RNaseH-like_dom"/>
</dbReference>
<comment type="caution">
    <text evidence="7">The sequence shown here is derived from an EMBL/GenBank/DDBJ whole genome shotgun (WGS) entry which is preliminary data.</text>
</comment>
<keyword evidence="8" id="KW-1185">Reference proteome</keyword>
<dbReference type="AlphaFoldDB" id="A0A1H2TJL7"/>
<feature type="domain" description="YqgF/RNase H-like" evidence="6">
    <location>
        <begin position="1"/>
        <end position="99"/>
    </location>
</feature>
<dbReference type="EMBL" id="FNND01000002">
    <property type="protein sequence ID" value="SDW44186.1"/>
    <property type="molecule type" value="Genomic_DNA"/>
</dbReference>
<dbReference type="Gene3D" id="3.30.420.140">
    <property type="entry name" value="YqgF/RNase H-like domain"/>
    <property type="match status" value="1"/>
</dbReference>
<dbReference type="OrthoDB" id="9796140at2"/>
<dbReference type="InterPro" id="IPR037027">
    <property type="entry name" value="YqgF/RNaseH-like_dom_sf"/>
</dbReference>
<evidence type="ECO:0000256" key="4">
    <source>
        <dbReference type="ARBA" id="ARBA00022801"/>
    </source>
</evidence>
<evidence type="ECO:0000259" key="6">
    <source>
        <dbReference type="SMART" id="SM00732"/>
    </source>
</evidence>
<dbReference type="EC" id="3.1.-.-" evidence="5"/>
<dbReference type="NCBIfam" id="TIGR00250">
    <property type="entry name" value="RNAse_H_YqgF"/>
    <property type="match status" value="1"/>
</dbReference>
<evidence type="ECO:0000256" key="5">
    <source>
        <dbReference type="HAMAP-Rule" id="MF_00651"/>
    </source>
</evidence>
<dbReference type="PANTHER" id="PTHR33317">
    <property type="entry name" value="POLYNUCLEOTIDYL TRANSFERASE, RIBONUCLEASE H-LIKE SUPERFAMILY PROTEIN"/>
    <property type="match status" value="1"/>
</dbReference>
<dbReference type="GO" id="GO:0016788">
    <property type="term" value="F:hydrolase activity, acting on ester bonds"/>
    <property type="evidence" value="ECO:0007669"/>
    <property type="project" value="UniProtKB-UniRule"/>
</dbReference>
<keyword evidence="1 5" id="KW-0963">Cytoplasm</keyword>
<evidence type="ECO:0000256" key="3">
    <source>
        <dbReference type="ARBA" id="ARBA00022722"/>
    </source>
</evidence>
<dbReference type="SMART" id="SM00732">
    <property type="entry name" value="YqgFc"/>
    <property type="match status" value="1"/>
</dbReference>
<evidence type="ECO:0000256" key="2">
    <source>
        <dbReference type="ARBA" id="ARBA00022517"/>
    </source>
</evidence>
<protein>
    <recommendedName>
        <fullName evidence="5">Putative pre-16S rRNA nuclease</fullName>
        <ecNumber evidence="5">3.1.-.-</ecNumber>
    </recommendedName>
</protein>
<dbReference type="GO" id="GO:0000967">
    <property type="term" value="P:rRNA 5'-end processing"/>
    <property type="evidence" value="ECO:0007669"/>
    <property type="project" value="UniProtKB-UniRule"/>
</dbReference>
<organism evidence="7 8">
    <name type="scientific">Capnocytophaga granulosa</name>
    <dbReference type="NCBI Taxonomy" id="45242"/>
    <lineage>
        <taxon>Bacteria</taxon>
        <taxon>Pseudomonadati</taxon>
        <taxon>Bacteroidota</taxon>
        <taxon>Flavobacteriia</taxon>
        <taxon>Flavobacteriales</taxon>
        <taxon>Flavobacteriaceae</taxon>
        <taxon>Capnocytophaga</taxon>
    </lineage>
</organism>
<comment type="similarity">
    <text evidence="5">Belongs to the YqgF HJR family.</text>
</comment>
<accession>A0A1H2TJL7</accession>
<evidence type="ECO:0000313" key="7">
    <source>
        <dbReference type="EMBL" id="SDW44186.1"/>
    </source>
</evidence>
<dbReference type="HAMAP" id="MF_00651">
    <property type="entry name" value="Nuclease_YqgF"/>
    <property type="match status" value="1"/>
</dbReference>
<proteinExistence type="inferred from homology"/>
<dbReference type="GeneID" id="85016315"/>
<dbReference type="RefSeq" id="WP_016420190.1">
    <property type="nucleotide sequence ID" value="NZ_FNND01000002.1"/>
</dbReference>
<keyword evidence="2 5" id="KW-0690">Ribosome biogenesis</keyword>
<reference evidence="7 8" key="1">
    <citation type="submission" date="2016-10" db="EMBL/GenBank/DDBJ databases">
        <authorList>
            <person name="Varghese N."/>
            <person name="Submissions S."/>
        </authorList>
    </citation>
    <scope>NUCLEOTIDE SEQUENCE [LARGE SCALE GENOMIC DNA]</scope>
    <source>
        <strain evidence="7 8">DSM 11449</strain>
    </source>
</reference>
<dbReference type="GO" id="GO:0004518">
    <property type="term" value="F:nuclease activity"/>
    <property type="evidence" value="ECO:0007669"/>
    <property type="project" value="UniProtKB-KW"/>
</dbReference>
<dbReference type="InterPro" id="IPR012337">
    <property type="entry name" value="RNaseH-like_sf"/>
</dbReference>
<dbReference type="InterPro" id="IPR005227">
    <property type="entry name" value="YqgF"/>
</dbReference>
<dbReference type="Proteomes" id="UP000182771">
    <property type="component" value="Unassembled WGS sequence"/>
</dbReference>
<dbReference type="PANTHER" id="PTHR33317:SF4">
    <property type="entry name" value="POLYNUCLEOTIDYL TRANSFERASE, RIBONUCLEASE H-LIKE SUPERFAMILY PROTEIN"/>
    <property type="match status" value="1"/>
</dbReference>
<evidence type="ECO:0000256" key="1">
    <source>
        <dbReference type="ARBA" id="ARBA00022490"/>
    </source>
</evidence>
<keyword evidence="3 5" id="KW-0540">Nuclease</keyword>